<evidence type="ECO:0000259" key="2">
    <source>
        <dbReference type="Pfam" id="PF12937"/>
    </source>
</evidence>
<comment type="caution">
    <text evidence="3">The sequence shown here is derived from an EMBL/GenBank/DDBJ whole genome shotgun (WGS) entry which is preliminary data.</text>
</comment>
<proteinExistence type="predicted"/>
<keyword evidence="1" id="KW-0175">Coiled coil</keyword>
<dbReference type="SUPFAM" id="SSF52047">
    <property type="entry name" value="RNI-like"/>
    <property type="match status" value="1"/>
</dbReference>
<dbReference type="EMBL" id="JANVFS010000002">
    <property type="protein sequence ID" value="KAJ4495197.1"/>
    <property type="molecule type" value="Genomic_DNA"/>
</dbReference>
<reference evidence="3" key="1">
    <citation type="submission" date="2022-08" db="EMBL/GenBank/DDBJ databases">
        <authorList>
            <consortium name="DOE Joint Genome Institute"/>
            <person name="Min B."/>
            <person name="Riley R."/>
            <person name="Sierra-Patev S."/>
            <person name="Naranjo-Ortiz M."/>
            <person name="Looney B."/>
            <person name="Konkel Z."/>
            <person name="Slot J.C."/>
            <person name="Sakamoto Y."/>
            <person name="Steenwyk J.L."/>
            <person name="Rokas A."/>
            <person name="Carro J."/>
            <person name="Camarero S."/>
            <person name="Ferreira P."/>
            <person name="Molpeceres G."/>
            <person name="Ruiz-Duenas F.J."/>
            <person name="Serrano A."/>
            <person name="Henrissat B."/>
            <person name="Drula E."/>
            <person name="Hughes K.W."/>
            <person name="Mata J.L."/>
            <person name="Ishikawa N.K."/>
            <person name="Vargas-Isla R."/>
            <person name="Ushijima S."/>
            <person name="Smith C.A."/>
            <person name="Ahrendt S."/>
            <person name="Andreopoulos W."/>
            <person name="He G."/>
            <person name="Labutti K."/>
            <person name="Lipzen A."/>
            <person name="Ng V."/>
            <person name="Sandor L."/>
            <person name="Barry K."/>
            <person name="Martinez A.T."/>
            <person name="Xiao Y."/>
            <person name="Gibbons J.G."/>
            <person name="Terashima K."/>
            <person name="Hibbett D.S."/>
            <person name="Grigoriev I.V."/>
        </authorList>
    </citation>
    <scope>NUCLEOTIDE SEQUENCE</scope>
    <source>
        <strain evidence="3">Sp2 HRB7682 ss15</strain>
    </source>
</reference>
<dbReference type="Proteomes" id="UP001150238">
    <property type="component" value="Unassembled WGS sequence"/>
</dbReference>
<gene>
    <name evidence="3" type="ORF">C8J55DRAFT_498692</name>
</gene>
<evidence type="ECO:0000313" key="3">
    <source>
        <dbReference type="EMBL" id="KAJ4495197.1"/>
    </source>
</evidence>
<dbReference type="Pfam" id="PF12937">
    <property type="entry name" value="F-box-like"/>
    <property type="match status" value="1"/>
</dbReference>
<dbReference type="AlphaFoldDB" id="A0A9W9B0S6"/>
<accession>A0A9W9B0S6</accession>
<dbReference type="InterPro" id="IPR032675">
    <property type="entry name" value="LRR_dom_sf"/>
</dbReference>
<dbReference type="InterPro" id="IPR036047">
    <property type="entry name" value="F-box-like_dom_sf"/>
</dbReference>
<feature type="domain" description="F-box" evidence="2">
    <location>
        <begin position="59"/>
        <end position="107"/>
    </location>
</feature>
<evidence type="ECO:0000313" key="4">
    <source>
        <dbReference type="Proteomes" id="UP001150238"/>
    </source>
</evidence>
<dbReference type="InterPro" id="IPR001810">
    <property type="entry name" value="F-box_dom"/>
</dbReference>
<organism evidence="3 4">
    <name type="scientific">Lentinula lateritia</name>
    <dbReference type="NCBI Taxonomy" id="40482"/>
    <lineage>
        <taxon>Eukaryota</taxon>
        <taxon>Fungi</taxon>
        <taxon>Dikarya</taxon>
        <taxon>Basidiomycota</taxon>
        <taxon>Agaricomycotina</taxon>
        <taxon>Agaricomycetes</taxon>
        <taxon>Agaricomycetidae</taxon>
        <taxon>Agaricales</taxon>
        <taxon>Marasmiineae</taxon>
        <taxon>Omphalotaceae</taxon>
        <taxon>Lentinula</taxon>
    </lineage>
</organism>
<dbReference type="Gene3D" id="3.80.10.10">
    <property type="entry name" value="Ribonuclease Inhibitor"/>
    <property type="match status" value="1"/>
</dbReference>
<reference evidence="3" key="2">
    <citation type="journal article" date="2023" name="Proc. Natl. Acad. Sci. U.S.A.">
        <title>A global phylogenomic analysis of the shiitake genus Lentinula.</title>
        <authorList>
            <person name="Sierra-Patev S."/>
            <person name="Min B."/>
            <person name="Naranjo-Ortiz M."/>
            <person name="Looney B."/>
            <person name="Konkel Z."/>
            <person name="Slot J.C."/>
            <person name="Sakamoto Y."/>
            <person name="Steenwyk J.L."/>
            <person name="Rokas A."/>
            <person name="Carro J."/>
            <person name="Camarero S."/>
            <person name="Ferreira P."/>
            <person name="Molpeceres G."/>
            <person name="Ruiz-Duenas F.J."/>
            <person name="Serrano A."/>
            <person name="Henrissat B."/>
            <person name="Drula E."/>
            <person name="Hughes K.W."/>
            <person name="Mata J.L."/>
            <person name="Ishikawa N.K."/>
            <person name="Vargas-Isla R."/>
            <person name="Ushijima S."/>
            <person name="Smith C.A."/>
            <person name="Donoghue J."/>
            <person name="Ahrendt S."/>
            <person name="Andreopoulos W."/>
            <person name="He G."/>
            <person name="LaButti K."/>
            <person name="Lipzen A."/>
            <person name="Ng V."/>
            <person name="Riley R."/>
            <person name="Sandor L."/>
            <person name="Barry K."/>
            <person name="Martinez A.T."/>
            <person name="Xiao Y."/>
            <person name="Gibbons J.G."/>
            <person name="Terashima K."/>
            <person name="Grigoriev I.V."/>
            <person name="Hibbett D."/>
        </authorList>
    </citation>
    <scope>NUCLEOTIDE SEQUENCE</scope>
    <source>
        <strain evidence="3">Sp2 HRB7682 ss15</strain>
    </source>
</reference>
<name>A0A9W9B0S6_9AGAR</name>
<dbReference type="SUPFAM" id="SSF81383">
    <property type="entry name" value="F-box domain"/>
    <property type="match status" value="1"/>
</dbReference>
<feature type="coiled-coil region" evidence="1">
    <location>
        <begin position="21"/>
        <end position="55"/>
    </location>
</feature>
<evidence type="ECO:0000256" key="1">
    <source>
        <dbReference type="SAM" id="Coils"/>
    </source>
</evidence>
<dbReference type="Gene3D" id="1.20.1280.50">
    <property type="match status" value="1"/>
</dbReference>
<sequence length="484" mass="54665">METSSSLHNLPDSLHALDSHLDSLRDRQALLLHQLEQVNADISMAETKRARINNDNVLISKLPPELLSHIFLSCQKEFHAFQIIASQVCSRWRELAYGTPMLWADIRIPLEHSSHISSRQHKLETYLSRSGPSCLFAARIHIQSNLDFSPFLSLIASHISRCFHLSISVLKHPKACLLLREYLESLQASQLDFLAIHVDWADSGPYDRIMSNVPLILKGGAPSLTSLQLTGIASGLRPPISSGITTLHLDGVYMLDLTVFDYRNILAATPSLVNLSLRGLKIDQPATGMKELQTLALPQLRSLRFRAKDTDHPFTYNNSLLTALPLNQLENLVLCDMDKLWLFDFPNVRDLSLYECNFGISDIGQLMLAFPSVASLTLESASLLYMALSIEGKPVWWPNLRALRVRDLAINDVPILLRMVQRRTQMDHPVEVVGFDITSRRRASSILGTLEVCTKIYRIGDYPEPWPPGVNVDVIEDDRFWEIY</sequence>
<protein>
    <recommendedName>
        <fullName evidence="2">F-box domain-containing protein</fullName>
    </recommendedName>
</protein>